<dbReference type="SMART" id="SM00028">
    <property type="entry name" value="TPR"/>
    <property type="match status" value="7"/>
</dbReference>
<keyword evidence="1" id="KW-0677">Repeat</keyword>
<evidence type="ECO:0000256" key="2">
    <source>
        <dbReference type="ARBA" id="ARBA00022803"/>
    </source>
</evidence>
<dbReference type="InterPro" id="IPR051012">
    <property type="entry name" value="CellSynth/LPSAsmb/PSIAsmb"/>
</dbReference>
<feature type="repeat" description="TPR" evidence="3">
    <location>
        <begin position="264"/>
        <end position="297"/>
    </location>
</feature>
<evidence type="ECO:0000256" key="3">
    <source>
        <dbReference type="PROSITE-ProRule" id="PRU00339"/>
    </source>
</evidence>
<name>A0A831W5J4_9GAMM</name>
<dbReference type="AlphaFoldDB" id="A0A831W5J4"/>
<proteinExistence type="predicted"/>
<feature type="repeat" description="TPR" evidence="3">
    <location>
        <begin position="503"/>
        <end position="536"/>
    </location>
</feature>
<accession>A0A831W5J4</accession>
<dbReference type="PANTHER" id="PTHR45586">
    <property type="entry name" value="TPR REPEAT-CONTAINING PROTEIN PA4667"/>
    <property type="match status" value="1"/>
</dbReference>
<protein>
    <submittedName>
        <fullName evidence="5">Tetratricopeptide repeat protein</fullName>
    </submittedName>
</protein>
<dbReference type="EMBL" id="DRKP01000095">
    <property type="protein sequence ID" value="HEB96438.1"/>
    <property type="molecule type" value="Genomic_DNA"/>
</dbReference>
<organism evidence="5">
    <name type="scientific">Sedimenticola thiotaurini</name>
    <dbReference type="NCBI Taxonomy" id="1543721"/>
    <lineage>
        <taxon>Bacteria</taxon>
        <taxon>Pseudomonadati</taxon>
        <taxon>Pseudomonadota</taxon>
        <taxon>Gammaproteobacteria</taxon>
        <taxon>Chromatiales</taxon>
        <taxon>Sedimenticolaceae</taxon>
        <taxon>Sedimenticola</taxon>
    </lineage>
</organism>
<evidence type="ECO:0000256" key="1">
    <source>
        <dbReference type="ARBA" id="ARBA00022737"/>
    </source>
</evidence>
<feature type="region of interest" description="Disordered" evidence="4">
    <location>
        <begin position="29"/>
        <end position="50"/>
    </location>
</feature>
<comment type="caution">
    <text evidence="5">The sequence shown here is derived from an EMBL/GenBank/DDBJ whole genome shotgun (WGS) entry which is preliminary data.</text>
</comment>
<dbReference type="SUPFAM" id="SSF48452">
    <property type="entry name" value="TPR-like"/>
    <property type="match status" value="2"/>
</dbReference>
<evidence type="ECO:0000256" key="4">
    <source>
        <dbReference type="SAM" id="MobiDB-lite"/>
    </source>
</evidence>
<dbReference type="InterPro" id="IPR019734">
    <property type="entry name" value="TPR_rpt"/>
</dbReference>
<dbReference type="PROSITE" id="PS51257">
    <property type="entry name" value="PROKAR_LIPOPROTEIN"/>
    <property type="match status" value="1"/>
</dbReference>
<dbReference type="Pfam" id="PF13432">
    <property type="entry name" value="TPR_16"/>
    <property type="match status" value="2"/>
</dbReference>
<dbReference type="PROSITE" id="PS50005">
    <property type="entry name" value="TPR"/>
    <property type="match status" value="2"/>
</dbReference>
<dbReference type="PANTHER" id="PTHR45586:SF1">
    <property type="entry name" value="LIPOPOLYSACCHARIDE ASSEMBLY PROTEIN B"/>
    <property type="match status" value="1"/>
</dbReference>
<keyword evidence="2 3" id="KW-0802">TPR repeat</keyword>
<sequence>MNGLLKRVACLGGVLLLVGCSSLEQRQGGASQGQPVAATEPPRLPFTPPAPPVRELDEDLVFSALAGEIALQRRDFPLAYRYQMQTARLAGDAAAAERAARIALVLKRTELAREAAALWTRLAPNSLGARQLAALLAMNAGQRDEAFRQLQAILAISEAKGEDGYLAAMAALSKAKDHPAALQMLRRLGAAHGDDRRAGYALSLLAMMWKEYPIAEQEIRRLLEQYPDWGRGYFLWSRIRMSQGDQQGAIDILRRAIGRQPDDLDLNAALARLLVESGDYQAAYRQFLRVRRLAPKDPDVVYSLGVLAMQLERVEDARRYFEQLQQRGQRSDDVAYYLGRIAEQDGRLDDALGWYRRVQGGGFKFEAQLMAIRVLARLGRVEEARSELQSLRIQMPEKEVQLYLLEAGILRDFGTRQQVLGLYRKALVAHPDDPELLYARGLYAAEIGRMEMMERDLRKVIAMDPTNADALNALGYTFADQSRRFEEAQSLISRALKLKPDSPAILDSMGWLQYRMGNYEQALVFLQRAYGLDRDSEIAAHLGEVLWMTGDRAGARRIWEQALKRDPDSRYLKETVERLTGSRP</sequence>
<dbReference type="Proteomes" id="UP000886251">
    <property type="component" value="Unassembled WGS sequence"/>
</dbReference>
<gene>
    <name evidence="5" type="ORF">ENI96_08400</name>
</gene>
<dbReference type="Pfam" id="PF14559">
    <property type="entry name" value="TPR_19"/>
    <property type="match status" value="2"/>
</dbReference>
<reference evidence="5" key="1">
    <citation type="journal article" date="2020" name="mSystems">
        <title>Genome- and Community-Level Interaction Insights into Carbon Utilization and Element Cycling Functions of Hydrothermarchaeota in Hydrothermal Sediment.</title>
        <authorList>
            <person name="Zhou Z."/>
            <person name="Liu Y."/>
            <person name="Xu W."/>
            <person name="Pan J."/>
            <person name="Luo Z.H."/>
            <person name="Li M."/>
        </authorList>
    </citation>
    <scope>NUCLEOTIDE SEQUENCE [LARGE SCALE GENOMIC DNA]</scope>
    <source>
        <strain evidence="5">HyVt-443</strain>
    </source>
</reference>
<evidence type="ECO:0000313" key="5">
    <source>
        <dbReference type="EMBL" id="HEB96438.1"/>
    </source>
</evidence>
<dbReference type="Gene3D" id="1.25.40.10">
    <property type="entry name" value="Tetratricopeptide repeat domain"/>
    <property type="match status" value="2"/>
</dbReference>
<dbReference type="InterPro" id="IPR011990">
    <property type="entry name" value="TPR-like_helical_dom_sf"/>
</dbReference>